<dbReference type="GO" id="GO:0016114">
    <property type="term" value="P:terpenoid biosynthetic process"/>
    <property type="evidence" value="ECO:0007669"/>
    <property type="project" value="UniProtKB-UniRule"/>
</dbReference>
<dbReference type="EMBL" id="NVSR01000006">
    <property type="protein sequence ID" value="PCI30310.1"/>
    <property type="molecule type" value="Genomic_DNA"/>
</dbReference>
<feature type="binding site" evidence="5">
    <location>
        <position position="227"/>
    </location>
    <ligand>
        <name>(2E)-4-hydroxy-3-methylbut-2-enyl diphosphate</name>
        <dbReference type="ChEBI" id="CHEBI:128753"/>
    </ligand>
</feature>
<feature type="binding site" evidence="5">
    <location>
        <position position="50"/>
    </location>
    <ligand>
        <name>isopentenyl diphosphate</name>
        <dbReference type="ChEBI" id="CHEBI:128769"/>
    </ligand>
</feature>
<comment type="catalytic activity">
    <reaction evidence="5">
        <text>isopentenyl diphosphate + 2 oxidized [2Fe-2S]-[ferredoxin] + H2O = (2E)-4-hydroxy-3-methylbut-2-enyl diphosphate + 2 reduced [2Fe-2S]-[ferredoxin] + 2 H(+)</text>
        <dbReference type="Rhea" id="RHEA:24488"/>
        <dbReference type="Rhea" id="RHEA-COMP:10000"/>
        <dbReference type="Rhea" id="RHEA-COMP:10001"/>
        <dbReference type="ChEBI" id="CHEBI:15377"/>
        <dbReference type="ChEBI" id="CHEBI:15378"/>
        <dbReference type="ChEBI" id="CHEBI:33737"/>
        <dbReference type="ChEBI" id="CHEBI:33738"/>
        <dbReference type="ChEBI" id="CHEBI:128753"/>
        <dbReference type="ChEBI" id="CHEBI:128769"/>
        <dbReference type="EC" id="1.17.7.4"/>
    </reaction>
</comment>
<comment type="caution">
    <text evidence="6">The sequence shown here is derived from an EMBL/GenBank/DDBJ whole genome shotgun (WGS) entry which is preliminary data.</text>
</comment>
<dbReference type="Pfam" id="PF02401">
    <property type="entry name" value="LYTB"/>
    <property type="match status" value="1"/>
</dbReference>
<proteinExistence type="inferred from homology"/>
<evidence type="ECO:0000313" key="7">
    <source>
        <dbReference type="Proteomes" id="UP000218113"/>
    </source>
</evidence>
<evidence type="ECO:0000256" key="5">
    <source>
        <dbReference type="HAMAP-Rule" id="MF_00191"/>
    </source>
</evidence>
<feature type="binding site" evidence="5">
    <location>
        <position position="268"/>
    </location>
    <ligand>
        <name>dimethylallyl diphosphate</name>
        <dbReference type="ChEBI" id="CHEBI:57623"/>
    </ligand>
</feature>
<dbReference type="EC" id="1.17.7.4" evidence="5"/>
<dbReference type="PANTHER" id="PTHR30426">
    <property type="entry name" value="4-HYDROXY-3-METHYLBUT-2-ENYL DIPHOSPHATE REDUCTASE"/>
    <property type="match status" value="1"/>
</dbReference>
<evidence type="ECO:0000256" key="4">
    <source>
        <dbReference type="ARBA" id="ARBA00023014"/>
    </source>
</evidence>
<dbReference type="AlphaFoldDB" id="A0A2A4T9L9"/>
<feature type="binding site" evidence="5">
    <location>
        <position position="132"/>
    </location>
    <ligand>
        <name>(2E)-4-hydroxy-3-methylbut-2-enyl diphosphate</name>
        <dbReference type="ChEBI" id="CHEBI:128753"/>
    </ligand>
</feature>
<reference evidence="7" key="1">
    <citation type="submission" date="2017-08" db="EMBL/GenBank/DDBJ databases">
        <title>A dynamic microbial community with high functional redundancy inhabits the cold, oxic subseafloor aquifer.</title>
        <authorList>
            <person name="Tully B.J."/>
            <person name="Wheat C.G."/>
            <person name="Glazer B.T."/>
            <person name="Huber J.A."/>
        </authorList>
    </citation>
    <scope>NUCLEOTIDE SEQUENCE [LARGE SCALE GENOMIC DNA]</scope>
</reference>
<dbReference type="GO" id="GO:0051745">
    <property type="term" value="F:4-hydroxy-3-methylbut-2-enyl diphosphate reductase activity"/>
    <property type="evidence" value="ECO:0007669"/>
    <property type="project" value="UniProtKB-UniRule"/>
</dbReference>
<evidence type="ECO:0000256" key="3">
    <source>
        <dbReference type="ARBA" id="ARBA00023004"/>
    </source>
</evidence>
<feature type="binding site" evidence="5">
    <location>
        <position position="225"/>
    </location>
    <ligand>
        <name>dimethylallyl diphosphate</name>
        <dbReference type="ChEBI" id="CHEBI:57623"/>
    </ligand>
</feature>
<feature type="binding site" evidence="5">
    <location>
        <position position="225"/>
    </location>
    <ligand>
        <name>(2E)-4-hydroxy-3-methylbut-2-enyl diphosphate</name>
        <dbReference type="ChEBI" id="CHEBI:128753"/>
    </ligand>
</feature>
<feature type="binding site" evidence="5">
    <location>
        <position position="226"/>
    </location>
    <ligand>
        <name>(2E)-4-hydroxy-3-methylbut-2-enyl diphosphate</name>
        <dbReference type="ChEBI" id="CHEBI:128753"/>
    </ligand>
</feature>
<dbReference type="UniPathway" id="UPA00056">
    <property type="reaction ID" value="UER00097"/>
</dbReference>
<comment type="function">
    <text evidence="5">Catalyzes the conversion of 1-hydroxy-2-methyl-2-(E)-butenyl 4-diphosphate (HMBPP) into a mixture of isopentenyl diphosphate (IPP) and dimethylallyl diphosphate (DMAPP). Acts in the terminal step of the DOXP/MEP pathway for isoprenoid precursor biosynthesis.</text>
</comment>
<feature type="binding site" evidence="5">
    <location>
        <position position="226"/>
    </location>
    <ligand>
        <name>dimethylallyl diphosphate</name>
        <dbReference type="ChEBI" id="CHEBI:57623"/>
    </ligand>
</feature>
<dbReference type="HAMAP" id="MF_00191">
    <property type="entry name" value="IspH"/>
    <property type="match status" value="1"/>
</dbReference>
<dbReference type="InterPro" id="IPR003451">
    <property type="entry name" value="LytB/IspH"/>
</dbReference>
<dbReference type="Gene3D" id="3.40.50.11270">
    <property type="match status" value="1"/>
</dbReference>
<comment type="catalytic activity">
    <reaction evidence="5">
        <text>dimethylallyl diphosphate + 2 oxidized [2Fe-2S]-[ferredoxin] + H2O = (2E)-4-hydroxy-3-methylbut-2-enyl diphosphate + 2 reduced [2Fe-2S]-[ferredoxin] + 2 H(+)</text>
        <dbReference type="Rhea" id="RHEA:24825"/>
        <dbReference type="Rhea" id="RHEA-COMP:10000"/>
        <dbReference type="Rhea" id="RHEA-COMP:10001"/>
        <dbReference type="ChEBI" id="CHEBI:15377"/>
        <dbReference type="ChEBI" id="CHEBI:15378"/>
        <dbReference type="ChEBI" id="CHEBI:33737"/>
        <dbReference type="ChEBI" id="CHEBI:33738"/>
        <dbReference type="ChEBI" id="CHEBI:57623"/>
        <dbReference type="ChEBI" id="CHEBI:128753"/>
        <dbReference type="EC" id="1.17.7.4"/>
    </reaction>
</comment>
<dbReference type="Proteomes" id="UP000218113">
    <property type="component" value="Unassembled WGS sequence"/>
</dbReference>
<dbReference type="GO" id="GO:0046872">
    <property type="term" value="F:metal ion binding"/>
    <property type="evidence" value="ECO:0007669"/>
    <property type="project" value="UniProtKB-KW"/>
</dbReference>
<keyword evidence="5" id="KW-0414">Isoprene biosynthesis</keyword>
<feature type="binding site" evidence="5">
    <location>
        <position position="50"/>
    </location>
    <ligand>
        <name>(2E)-4-hydroxy-3-methylbut-2-enyl diphosphate</name>
        <dbReference type="ChEBI" id="CHEBI:128753"/>
    </ligand>
</feature>
<dbReference type="PANTHER" id="PTHR30426:SF0">
    <property type="entry name" value="4-HYDROXY-3-METHYLBUT-2-ENYL DIPHOSPHATE REDUCTASE"/>
    <property type="match status" value="1"/>
</dbReference>
<comment type="cofactor">
    <cofactor evidence="5">
        <name>[4Fe-4S] cluster</name>
        <dbReference type="ChEBI" id="CHEBI:49883"/>
    </cofactor>
    <text evidence="5">Binds 1 [4Fe-4S] cluster per subunit.</text>
</comment>
<feature type="binding site" evidence="5">
    <location>
        <position position="50"/>
    </location>
    <ligand>
        <name>dimethylallyl diphosphate</name>
        <dbReference type="ChEBI" id="CHEBI:57623"/>
    </ligand>
</feature>
<evidence type="ECO:0000256" key="2">
    <source>
        <dbReference type="ARBA" id="ARBA00022723"/>
    </source>
</evidence>
<feature type="binding site" evidence="5">
    <location>
        <position position="82"/>
    </location>
    <ligand>
        <name>isopentenyl diphosphate</name>
        <dbReference type="ChEBI" id="CHEBI:128769"/>
    </ligand>
</feature>
<protein>
    <recommendedName>
        <fullName evidence="5">4-hydroxy-3-methylbut-2-enyl diphosphate reductase</fullName>
        <shortName evidence="5">HMBPP reductase</shortName>
        <ecNumber evidence="5">1.17.7.4</ecNumber>
    </recommendedName>
</protein>
<feature type="binding site" evidence="5">
    <location>
        <position position="132"/>
    </location>
    <ligand>
        <name>isopentenyl diphosphate</name>
        <dbReference type="ChEBI" id="CHEBI:128769"/>
    </ligand>
</feature>
<feature type="binding site" evidence="5">
    <location>
        <position position="268"/>
    </location>
    <ligand>
        <name>isopentenyl diphosphate</name>
        <dbReference type="ChEBI" id="CHEBI:128769"/>
    </ligand>
</feature>
<feature type="binding site" evidence="5">
    <location>
        <position position="104"/>
    </location>
    <ligand>
        <name>[4Fe-4S] cluster</name>
        <dbReference type="ChEBI" id="CHEBI:49883"/>
    </ligand>
</feature>
<feature type="binding site" evidence="5">
    <location>
        <position position="82"/>
    </location>
    <ligand>
        <name>dimethylallyl diphosphate</name>
        <dbReference type="ChEBI" id="CHEBI:57623"/>
    </ligand>
</feature>
<gene>
    <name evidence="5 6" type="primary">ispH</name>
    <name evidence="6" type="ORF">COB67_02220</name>
</gene>
<comment type="pathway">
    <text evidence="5">Isoprenoid biosynthesis; isopentenyl diphosphate biosynthesis via DXP pathway; isopentenyl diphosphate from 1-deoxy-D-xylulose 5-phosphate: step 6/6.</text>
</comment>
<feature type="binding site" evidence="5">
    <location>
        <position position="268"/>
    </location>
    <ligand>
        <name>(2E)-4-hydroxy-3-methylbut-2-enyl diphosphate</name>
        <dbReference type="ChEBI" id="CHEBI:128753"/>
    </ligand>
</feature>
<dbReference type="GO" id="GO:0050992">
    <property type="term" value="P:dimethylallyl diphosphate biosynthetic process"/>
    <property type="evidence" value="ECO:0007669"/>
    <property type="project" value="UniProtKB-UniRule"/>
</dbReference>
<evidence type="ECO:0000256" key="1">
    <source>
        <dbReference type="ARBA" id="ARBA00022485"/>
    </source>
</evidence>
<dbReference type="GO" id="GO:0051539">
    <property type="term" value="F:4 iron, 4 sulfur cluster binding"/>
    <property type="evidence" value="ECO:0007669"/>
    <property type="project" value="UniProtKB-UniRule"/>
</dbReference>
<dbReference type="GO" id="GO:0019288">
    <property type="term" value="P:isopentenyl diphosphate biosynthetic process, methylerythritol 4-phosphate pathway"/>
    <property type="evidence" value="ECO:0007669"/>
    <property type="project" value="UniProtKB-UniRule"/>
</dbReference>
<keyword evidence="1 5" id="KW-0004">4Fe-4S</keyword>
<keyword evidence="5" id="KW-0560">Oxidoreductase</keyword>
<feature type="binding site" evidence="5">
    <location>
        <position position="225"/>
    </location>
    <ligand>
        <name>isopentenyl diphosphate</name>
        <dbReference type="ChEBI" id="CHEBI:128769"/>
    </ligand>
</feature>
<dbReference type="UniPathway" id="UPA00059">
    <property type="reaction ID" value="UER00105"/>
</dbReference>
<feature type="binding site" evidence="5">
    <location>
        <position position="226"/>
    </location>
    <ligand>
        <name>isopentenyl diphosphate</name>
        <dbReference type="ChEBI" id="CHEBI:128769"/>
    </ligand>
</feature>
<dbReference type="NCBIfam" id="TIGR00216">
    <property type="entry name" value="ispH_lytB"/>
    <property type="match status" value="1"/>
</dbReference>
<feature type="active site" description="Proton donor" evidence="5">
    <location>
        <position position="134"/>
    </location>
</feature>
<feature type="binding site" evidence="5">
    <location>
        <position position="169"/>
    </location>
    <ligand>
        <name>(2E)-4-hydroxy-3-methylbut-2-enyl diphosphate</name>
        <dbReference type="ChEBI" id="CHEBI:128753"/>
    </ligand>
</feature>
<feature type="binding site" evidence="5">
    <location>
        <position position="132"/>
    </location>
    <ligand>
        <name>dimethylallyl diphosphate</name>
        <dbReference type="ChEBI" id="CHEBI:57623"/>
    </ligand>
</feature>
<feature type="binding site" evidence="5">
    <location>
        <position position="82"/>
    </location>
    <ligand>
        <name>(2E)-4-hydroxy-3-methylbut-2-enyl diphosphate</name>
        <dbReference type="ChEBI" id="CHEBI:128753"/>
    </ligand>
</feature>
<feature type="binding site" evidence="5">
    <location>
        <position position="26"/>
    </location>
    <ligand>
        <name>[4Fe-4S] cluster</name>
        <dbReference type="ChEBI" id="CHEBI:49883"/>
    </ligand>
</feature>
<organism evidence="6 7">
    <name type="scientific">SAR324 cluster bacterium</name>
    <dbReference type="NCBI Taxonomy" id="2024889"/>
    <lineage>
        <taxon>Bacteria</taxon>
        <taxon>Deltaproteobacteria</taxon>
        <taxon>SAR324 cluster</taxon>
    </lineage>
</organism>
<accession>A0A2A4T9L9</accession>
<name>A0A2A4T9L9_9DELT</name>
<keyword evidence="3 5" id="KW-0408">Iron</keyword>
<dbReference type="CDD" id="cd13944">
    <property type="entry name" value="lytB_ispH"/>
    <property type="match status" value="1"/>
</dbReference>
<feature type="binding site" evidence="5">
    <location>
        <position position="227"/>
    </location>
    <ligand>
        <name>dimethylallyl diphosphate</name>
        <dbReference type="ChEBI" id="CHEBI:57623"/>
    </ligand>
</feature>
<feature type="binding site" evidence="5">
    <location>
        <position position="227"/>
    </location>
    <ligand>
        <name>isopentenyl diphosphate</name>
        <dbReference type="ChEBI" id="CHEBI:128769"/>
    </ligand>
</feature>
<comment type="pathway">
    <text evidence="5">Isoprenoid biosynthesis; dimethylallyl diphosphate biosynthesis; dimethylallyl diphosphate from (2E)-4-hydroxy-3-methylbutenyl diphosphate: step 1/1.</text>
</comment>
<comment type="similarity">
    <text evidence="5">Belongs to the IspH family.</text>
</comment>
<keyword evidence="2 5" id="KW-0479">Metal-binding</keyword>
<keyword evidence="4 5" id="KW-0411">Iron-sulfur</keyword>
<sequence length="285" mass="31867">MLKEKFLQEYQETMRNIIVAEAQGFCWGVRRALDIVDQYGPVSILGDLIHNKQVVQELEQKEKRVIHDVTGEEKTPIVITAHGTTAEKLANLDDLGMDVVDTTCPLVSAIYRAGKKLEAEGYHIVIIGDKKHIEVKGIASRMHEPILINDEKEISQVNFPDKVGVICQSTFSQNKLERLIELMRPEVKELKVKNTICSPTKNRQLAAEELAQTVEIMIVIGGYHSSNTKKLVELSLQYVESYHIETAAELNSDWFAGKAEVGIIAGASTPDWIIEGVSQRIAAFE</sequence>
<dbReference type="Gene3D" id="3.40.1010.20">
    <property type="entry name" value="4-hydroxy-3-methylbut-2-enyl diphosphate reductase, catalytic domain"/>
    <property type="match status" value="2"/>
</dbReference>
<evidence type="ECO:0000313" key="6">
    <source>
        <dbReference type="EMBL" id="PCI30310.1"/>
    </source>
</evidence>
<feature type="binding site" evidence="5">
    <location>
        <position position="197"/>
    </location>
    <ligand>
        <name>[4Fe-4S] cluster</name>
        <dbReference type="ChEBI" id="CHEBI:49883"/>
    </ligand>
</feature>